<dbReference type="AlphaFoldDB" id="A0A0A9B0L8"/>
<reference evidence="1" key="1">
    <citation type="submission" date="2014-09" db="EMBL/GenBank/DDBJ databases">
        <authorList>
            <person name="Magalhaes I.L.F."/>
            <person name="Oliveira U."/>
            <person name="Santos F.R."/>
            <person name="Vidigal T.H.D.A."/>
            <person name="Brescovit A.D."/>
            <person name="Santos A.J."/>
        </authorList>
    </citation>
    <scope>NUCLEOTIDE SEQUENCE</scope>
    <source>
        <tissue evidence="1">Shoot tissue taken approximately 20 cm above the soil surface</tissue>
    </source>
</reference>
<protein>
    <submittedName>
        <fullName evidence="1">Uncharacterized protein</fullName>
    </submittedName>
</protein>
<dbReference type="EMBL" id="GBRH01242247">
    <property type="protein sequence ID" value="JAD55648.1"/>
    <property type="molecule type" value="Transcribed_RNA"/>
</dbReference>
<organism evidence="1">
    <name type="scientific">Arundo donax</name>
    <name type="common">Giant reed</name>
    <name type="synonym">Donax arundinaceus</name>
    <dbReference type="NCBI Taxonomy" id="35708"/>
    <lineage>
        <taxon>Eukaryota</taxon>
        <taxon>Viridiplantae</taxon>
        <taxon>Streptophyta</taxon>
        <taxon>Embryophyta</taxon>
        <taxon>Tracheophyta</taxon>
        <taxon>Spermatophyta</taxon>
        <taxon>Magnoliopsida</taxon>
        <taxon>Liliopsida</taxon>
        <taxon>Poales</taxon>
        <taxon>Poaceae</taxon>
        <taxon>PACMAD clade</taxon>
        <taxon>Arundinoideae</taxon>
        <taxon>Arundineae</taxon>
        <taxon>Arundo</taxon>
    </lineage>
</organism>
<name>A0A0A9B0L8_ARUDO</name>
<accession>A0A0A9B0L8</accession>
<sequence length="32" mass="3698">MSVRSDAYDTYDAPYAVEIYHSTCKESHTPFL</sequence>
<evidence type="ECO:0000313" key="1">
    <source>
        <dbReference type="EMBL" id="JAD55648.1"/>
    </source>
</evidence>
<reference evidence="1" key="2">
    <citation type="journal article" date="2015" name="Data Brief">
        <title>Shoot transcriptome of the giant reed, Arundo donax.</title>
        <authorList>
            <person name="Barrero R.A."/>
            <person name="Guerrero F.D."/>
            <person name="Moolhuijzen P."/>
            <person name="Goolsby J.A."/>
            <person name="Tidwell J."/>
            <person name="Bellgard S.E."/>
            <person name="Bellgard M.I."/>
        </authorList>
    </citation>
    <scope>NUCLEOTIDE SEQUENCE</scope>
    <source>
        <tissue evidence="1">Shoot tissue taken approximately 20 cm above the soil surface</tissue>
    </source>
</reference>
<proteinExistence type="predicted"/>